<protein>
    <submittedName>
        <fullName evidence="1">Uncharacterized protein</fullName>
    </submittedName>
</protein>
<organism evidence="1 2">
    <name type="scientific">Entamoeba nuttalli</name>
    <dbReference type="NCBI Taxonomy" id="412467"/>
    <lineage>
        <taxon>Eukaryota</taxon>
        <taxon>Amoebozoa</taxon>
        <taxon>Evosea</taxon>
        <taxon>Archamoebae</taxon>
        <taxon>Mastigamoebida</taxon>
        <taxon>Entamoebidae</taxon>
        <taxon>Entamoeba</taxon>
    </lineage>
</organism>
<dbReference type="EMBL" id="BAAFRS010000272">
    <property type="protein sequence ID" value="GAB1225991.1"/>
    <property type="molecule type" value="Genomic_DNA"/>
</dbReference>
<name>A0ABQ0DT20_9EUKA</name>
<gene>
    <name evidence="1" type="ORF">ENUP19_0272G0010</name>
</gene>
<evidence type="ECO:0000313" key="1">
    <source>
        <dbReference type="EMBL" id="GAB1225991.1"/>
    </source>
</evidence>
<accession>A0ABQ0DT20</accession>
<evidence type="ECO:0000313" key="2">
    <source>
        <dbReference type="Proteomes" id="UP001628156"/>
    </source>
</evidence>
<comment type="caution">
    <text evidence="1">The sequence shown here is derived from an EMBL/GenBank/DDBJ whole genome shotgun (WGS) entry which is preliminary data.</text>
</comment>
<proteinExistence type="predicted"/>
<sequence>MVGYVPYGALFCILDQFLVSGIKNNNSIYILAAAKVAEDILNCAETTMNFISVLNYVLLA</sequence>
<dbReference type="Proteomes" id="UP001628156">
    <property type="component" value="Unassembled WGS sequence"/>
</dbReference>
<reference evidence="1 2" key="1">
    <citation type="journal article" date="2019" name="PLoS Negl. Trop. Dis.">
        <title>Whole genome sequencing of Entamoeba nuttalli reveals mammalian host-related molecular signatures and a novel octapeptide-repeat surface protein.</title>
        <authorList>
            <person name="Tanaka M."/>
            <person name="Makiuchi T."/>
            <person name="Komiyama T."/>
            <person name="Shiina T."/>
            <person name="Osaki K."/>
            <person name="Tachibana H."/>
        </authorList>
    </citation>
    <scope>NUCLEOTIDE SEQUENCE [LARGE SCALE GENOMIC DNA]</scope>
    <source>
        <strain evidence="1 2">P19-061405</strain>
    </source>
</reference>
<keyword evidence="2" id="KW-1185">Reference proteome</keyword>